<comment type="caution">
    <text evidence="1">The sequence shown here is derived from an EMBL/GenBank/DDBJ whole genome shotgun (WGS) entry which is preliminary data.</text>
</comment>
<reference evidence="1" key="1">
    <citation type="journal article" date="2015" name="Nature">
        <title>Complex archaea that bridge the gap between prokaryotes and eukaryotes.</title>
        <authorList>
            <person name="Spang A."/>
            <person name="Saw J.H."/>
            <person name="Jorgensen S.L."/>
            <person name="Zaremba-Niedzwiedzka K."/>
            <person name="Martijn J."/>
            <person name="Lind A.E."/>
            <person name="van Eijk R."/>
            <person name="Schleper C."/>
            <person name="Guy L."/>
            <person name="Ettema T.J."/>
        </authorList>
    </citation>
    <scope>NUCLEOTIDE SEQUENCE</scope>
</reference>
<dbReference type="EMBL" id="LAZR01040665">
    <property type="protein sequence ID" value="KKL13922.1"/>
    <property type="molecule type" value="Genomic_DNA"/>
</dbReference>
<sequence>MKFSDIPKFTEPAHYQITISWNYLVRKLDEWINEPGIAQLNLNPDFQRGHVWTKKQQTAYVEYKLA</sequence>
<feature type="non-terminal residue" evidence="1">
    <location>
        <position position="66"/>
    </location>
</feature>
<protein>
    <recommendedName>
        <fullName evidence="2">DUF262 domain-containing protein</fullName>
    </recommendedName>
</protein>
<evidence type="ECO:0000313" key="1">
    <source>
        <dbReference type="EMBL" id="KKL13922.1"/>
    </source>
</evidence>
<evidence type="ECO:0008006" key="2">
    <source>
        <dbReference type="Google" id="ProtNLM"/>
    </source>
</evidence>
<proteinExistence type="predicted"/>
<accession>A0A0F9BJE0</accession>
<gene>
    <name evidence="1" type="ORF">LCGC14_2520950</name>
</gene>
<organism evidence="1">
    <name type="scientific">marine sediment metagenome</name>
    <dbReference type="NCBI Taxonomy" id="412755"/>
    <lineage>
        <taxon>unclassified sequences</taxon>
        <taxon>metagenomes</taxon>
        <taxon>ecological metagenomes</taxon>
    </lineage>
</organism>
<name>A0A0F9BJE0_9ZZZZ</name>
<dbReference type="AlphaFoldDB" id="A0A0F9BJE0"/>